<feature type="domain" description="Zinc finger DksA/TraR C4-type" evidence="6">
    <location>
        <begin position="140"/>
        <end position="173"/>
    </location>
</feature>
<feature type="compositionally biased region" description="Basic and acidic residues" evidence="5">
    <location>
        <begin position="94"/>
        <end position="103"/>
    </location>
</feature>
<evidence type="ECO:0000259" key="6">
    <source>
        <dbReference type="Pfam" id="PF01258"/>
    </source>
</evidence>
<dbReference type="PANTHER" id="PTHR33823">
    <property type="entry name" value="RNA POLYMERASE-BINDING TRANSCRIPTION FACTOR DKSA-RELATED"/>
    <property type="match status" value="1"/>
</dbReference>
<dbReference type="SUPFAM" id="SSF57716">
    <property type="entry name" value="Glucocorticoid receptor-like (DNA-binding domain)"/>
    <property type="match status" value="1"/>
</dbReference>
<protein>
    <submittedName>
        <fullName evidence="7">TraR/DksA family transcriptional regulator</fullName>
    </submittedName>
</protein>
<evidence type="ECO:0000313" key="7">
    <source>
        <dbReference type="EMBL" id="QBI18121.1"/>
    </source>
</evidence>
<dbReference type="PROSITE" id="PS51128">
    <property type="entry name" value="ZF_DKSA_2"/>
    <property type="match status" value="1"/>
</dbReference>
<evidence type="ECO:0000313" key="8">
    <source>
        <dbReference type="Proteomes" id="UP000291469"/>
    </source>
</evidence>
<dbReference type="KEGG" id="erz:ER308_00065"/>
<dbReference type="EMBL" id="CP036402">
    <property type="protein sequence ID" value="QBI18121.1"/>
    <property type="molecule type" value="Genomic_DNA"/>
</dbReference>
<dbReference type="Gene3D" id="1.20.120.910">
    <property type="entry name" value="DksA, coiled-coil domain"/>
    <property type="match status" value="1"/>
</dbReference>
<dbReference type="Proteomes" id="UP000291469">
    <property type="component" value="Chromosome"/>
</dbReference>
<keyword evidence="3" id="KW-0862">Zinc</keyword>
<dbReference type="OrthoDB" id="1121111at2"/>
<name>A0A411YA84_9ACTN</name>
<dbReference type="SUPFAM" id="SSF109635">
    <property type="entry name" value="DnaK suppressor protein DksA, alpha-hairpin domain"/>
    <property type="match status" value="1"/>
</dbReference>
<proteinExistence type="predicted"/>
<organism evidence="7 8">
    <name type="scientific">Egibacter rhizosphaerae</name>
    <dbReference type="NCBI Taxonomy" id="1670831"/>
    <lineage>
        <taxon>Bacteria</taxon>
        <taxon>Bacillati</taxon>
        <taxon>Actinomycetota</taxon>
        <taxon>Nitriliruptoria</taxon>
        <taxon>Egibacterales</taxon>
        <taxon>Egibacteraceae</taxon>
        <taxon>Egibacter</taxon>
    </lineage>
</organism>
<evidence type="ECO:0000256" key="5">
    <source>
        <dbReference type="SAM" id="MobiDB-lite"/>
    </source>
</evidence>
<reference evidence="7 8" key="1">
    <citation type="submission" date="2019-01" db="EMBL/GenBank/DDBJ databases">
        <title>Egibacter rhizosphaerae EGI 80759T.</title>
        <authorList>
            <person name="Chen D.-D."/>
            <person name="Tian Y."/>
            <person name="Jiao J.-Y."/>
            <person name="Zhang X.-T."/>
            <person name="Zhang Y.-G."/>
            <person name="Zhang Y."/>
            <person name="Xiao M."/>
            <person name="Shu W.-S."/>
            <person name="Li W.-J."/>
        </authorList>
    </citation>
    <scope>NUCLEOTIDE SEQUENCE [LARGE SCALE GENOMIC DNA]</scope>
    <source>
        <strain evidence="7 8">EGI 80759</strain>
    </source>
</reference>
<feature type="region of interest" description="Disordered" evidence="5">
    <location>
        <begin position="37"/>
        <end position="60"/>
    </location>
</feature>
<evidence type="ECO:0000256" key="4">
    <source>
        <dbReference type="PROSITE-ProRule" id="PRU00510"/>
    </source>
</evidence>
<sequence>MAVVGQRSAARAGWPRAAFFGGAPRIVAIRGRGLAPRGNTRCGCDPRPRATLPAMSASDEDEVLDLAAQRARLEQDRESRLAQVERLSMEAADEAWHQPKPDETDQGSEAVERERLRSLADRARADLRAIDEALERIDEGNYGTCVDCGDAIAPARLQARPEALTCVSCQQRRRQAS</sequence>
<keyword evidence="1" id="KW-0479">Metal-binding</keyword>
<keyword evidence="2" id="KW-0863">Zinc-finger</keyword>
<gene>
    <name evidence="7" type="ORF">ER308_00065</name>
</gene>
<accession>A0A411YA84</accession>
<evidence type="ECO:0000256" key="3">
    <source>
        <dbReference type="ARBA" id="ARBA00022833"/>
    </source>
</evidence>
<dbReference type="AlphaFoldDB" id="A0A411YA84"/>
<keyword evidence="8" id="KW-1185">Reference proteome</keyword>
<dbReference type="PANTHER" id="PTHR33823:SF4">
    <property type="entry name" value="GENERAL STRESS PROTEIN 16O"/>
    <property type="match status" value="1"/>
</dbReference>
<feature type="region of interest" description="Disordered" evidence="5">
    <location>
        <begin position="84"/>
        <end position="113"/>
    </location>
</feature>
<dbReference type="InterPro" id="IPR000962">
    <property type="entry name" value="Znf_DskA_TraR"/>
</dbReference>
<evidence type="ECO:0000256" key="1">
    <source>
        <dbReference type="ARBA" id="ARBA00022723"/>
    </source>
</evidence>
<dbReference type="Pfam" id="PF01258">
    <property type="entry name" value="zf-dskA_traR"/>
    <property type="match status" value="1"/>
</dbReference>
<feature type="zinc finger region" description="dksA C4-type" evidence="4">
    <location>
        <begin position="145"/>
        <end position="169"/>
    </location>
</feature>
<dbReference type="GO" id="GO:0008270">
    <property type="term" value="F:zinc ion binding"/>
    <property type="evidence" value="ECO:0007669"/>
    <property type="project" value="UniProtKB-KW"/>
</dbReference>
<dbReference type="InterPro" id="IPR037187">
    <property type="entry name" value="DnaK_N"/>
</dbReference>
<evidence type="ECO:0000256" key="2">
    <source>
        <dbReference type="ARBA" id="ARBA00022771"/>
    </source>
</evidence>